<proteinExistence type="predicted"/>
<gene>
    <name evidence="2" type="ORF">PRVXH_002123</name>
</gene>
<reference evidence="2" key="2">
    <citation type="submission" date="2024-06" db="EMBL/GenBank/DDBJ databases">
        <authorList>
            <person name="Petrova K.O."/>
            <person name="Toshchakov S.V."/>
            <person name="Boltjanskaja Y.V."/>
            <person name="Kevbrin V.V."/>
        </authorList>
    </citation>
    <scope>NUCLEOTIDE SEQUENCE</scope>
    <source>
        <strain evidence="2">Z-710</strain>
    </source>
</reference>
<keyword evidence="1" id="KW-0812">Transmembrane</keyword>
<feature type="transmembrane region" description="Helical" evidence="1">
    <location>
        <begin position="20"/>
        <end position="43"/>
    </location>
</feature>
<keyword evidence="1" id="KW-1133">Transmembrane helix</keyword>
<evidence type="ECO:0000313" key="2">
    <source>
        <dbReference type="EMBL" id="XCI28176.1"/>
    </source>
</evidence>
<accession>A0AAU8HRJ7</accession>
<dbReference type="RefSeq" id="WP_353892753.1">
    <property type="nucleotide sequence ID" value="NZ_CP159485.1"/>
</dbReference>
<organism evidence="2">
    <name type="scientific">Proteinivorax hydrogeniformans</name>
    <dbReference type="NCBI Taxonomy" id="1826727"/>
    <lineage>
        <taxon>Bacteria</taxon>
        <taxon>Bacillati</taxon>
        <taxon>Bacillota</taxon>
        <taxon>Clostridia</taxon>
        <taxon>Eubacteriales</taxon>
        <taxon>Proteinivoracaceae</taxon>
        <taxon>Proteinivorax</taxon>
    </lineage>
</organism>
<keyword evidence="1" id="KW-0472">Membrane</keyword>
<evidence type="ECO:0008006" key="3">
    <source>
        <dbReference type="Google" id="ProtNLM"/>
    </source>
</evidence>
<dbReference type="EMBL" id="CP159485">
    <property type="protein sequence ID" value="XCI28176.1"/>
    <property type="molecule type" value="Genomic_DNA"/>
</dbReference>
<name>A0AAU8HRJ7_9FIRM</name>
<sequence>MGRVFFKGREVTNPVIKGLLILLGLGIAAFILTVVFLIVGVIVTVSVGIGLFIAAFTLLLVTFVILKTTIFSFLSLPFKAIANLFGGDNDDPWDD</sequence>
<protein>
    <recommendedName>
        <fullName evidence="3">Phage holin family protein</fullName>
    </recommendedName>
</protein>
<evidence type="ECO:0000256" key="1">
    <source>
        <dbReference type="SAM" id="Phobius"/>
    </source>
</evidence>
<reference evidence="2" key="1">
    <citation type="journal article" date="2018" name="Antonie Van Leeuwenhoek">
        <title>Proteinivorax hydrogeniformans sp. nov., an anaerobic, haloalkaliphilic bacterium fermenting proteinaceous compounds with high hydrogen production.</title>
        <authorList>
            <person name="Boltyanskaya Y."/>
            <person name="Detkova E."/>
            <person name="Pimenov N."/>
            <person name="Kevbrin V."/>
        </authorList>
    </citation>
    <scope>NUCLEOTIDE SEQUENCE</scope>
    <source>
        <strain evidence="2">Z-710</strain>
    </source>
</reference>
<dbReference type="AlphaFoldDB" id="A0AAU8HRJ7"/>
<feature type="transmembrane region" description="Helical" evidence="1">
    <location>
        <begin position="49"/>
        <end position="74"/>
    </location>
</feature>